<organism evidence="2 3">
    <name type="scientific">Acrasis kona</name>
    <dbReference type="NCBI Taxonomy" id="1008807"/>
    <lineage>
        <taxon>Eukaryota</taxon>
        <taxon>Discoba</taxon>
        <taxon>Heterolobosea</taxon>
        <taxon>Tetramitia</taxon>
        <taxon>Eutetramitia</taxon>
        <taxon>Acrasidae</taxon>
        <taxon>Acrasis</taxon>
    </lineage>
</organism>
<dbReference type="Gene3D" id="3.30.530.20">
    <property type="match status" value="1"/>
</dbReference>
<feature type="compositionally biased region" description="Low complexity" evidence="1">
    <location>
        <begin position="1"/>
        <end position="10"/>
    </location>
</feature>
<dbReference type="SUPFAM" id="SSF55961">
    <property type="entry name" value="Bet v1-like"/>
    <property type="match status" value="1"/>
</dbReference>
<dbReference type="InterPro" id="IPR023393">
    <property type="entry name" value="START-like_dom_sf"/>
</dbReference>
<accession>A0AAW2ZGB0</accession>
<proteinExistence type="predicted"/>
<feature type="region of interest" description="Disordered" evidence="1">
    <location>
        <begin position="1"/>
        <end position="32"/>
    </location>
</feature>
<gene>
    <name evidence="2" type="ORF">AKO1_008675</name>
</gene>
<comment type="caution">
    <text evidence="2">The sequence shown here is derived from an EMBL/GenBank/DDBJ whole genome shotgun (WGS) entry which is preliminary data.</text>
</comment>
<sequence>MWSWITGADTADTEDTPDTIDTEETPEQDYGISDTVTDEEGVARNTVNNTLIIEGASVRDCFDVVSSIEKYTDFLAAYENIEVLTDEFDEETKVRTRTARYTLSIPSVLYVIVDEISYILKIASHYDEATNTARMSWKGIDGPSFIVENDGQWDVSEKDGASHLGLQLAVGYSFYVPGYIKSWIETNMLTETLNNFKQRIRDVSKIE</sequence>
<dbReference type="AlphaFoldDB" id="A0AAW2ZGB0"/>
<keyword evidence="3" id="KW-1185">Reference proteome</keyword>
<reference evidence="2 3" key="1">
    <citation type="submission" date="2024-03" db="EMBL/GenBank/DDBJ databases">
        <title>The Acrasis kona genome and developmental transcriptomes reveal deep origins of eukaryotic multicellular pathways.</title>
        <authorList>
            <person name="Sheikh S."/>
            <person name="Fu C.-J."/>
            <person name="Brown M.W."/>
            <person name="Baldauf S.L."/>
        </authorList>
    </citation>
    <scope>NUCLEOTIDE SEQUENCE [LARGE SCALE GENOMIC DNA]</scope>
    <source>
        <strain evidence="2 3">ATCC MYA-3509</strain>
    </source>
</reference>
<dbReference type="Proteomes" id="UP001431209">
    <property type="component" value="Unassembled WGS sequence"/>
</dbReference>
<feature type="compositionally biased region" description="Acidic residues" evidence="1">
    <location>
        <begin position="11"/>
        <end position="27"/>
    </location>
</feature>
<evidence type="ECO:0000313" key="3">
    <source>
        <dbReference type="Proteomes" id="UP001431209"/>
    </source>
</evidence>
<keyword evidence="2" id="KW-0413">Isomerase</keyword>
<name>A0AAW2ZGB0_9EUKA</name>
<evidence type="ECO:0000313" key="2">
    <source>
        <dbReference type="EMBL" id="KAL0487776.1"/>
    </source>
</evidence>
<dbReference type="EMBL" id="JAOPGA020001373">
    <property type="protein sequence ID" value="KAL0487776.1"/>
    <property type="molecule type" value="Genomic_DNA"/>
</dbReference>
<evidence type="ECO:0000256" key="1">
    <source>
        <dbReference type="SAM" id="MobiDB-lite"/>
    </source>
</evidence>
<protein>
    <submittedName>
        <fullName evidence="2">Mannose-6-phosphate isomerase</fullName>
    </submittedName>
</protein>
<dbReference type="GO" id="GO:0016853">
    <property type="term" value="F:isomerase activity"/>
    <property type="evidence" value="ECO:0007669"/>
    <property type="project" value="UniProtKB-KW"/>
</dbReference>